<sequence length="179" mass="19746">MWESILLTLTGGAVAAGAGVLTALMQARHATRLRREQREHEDRYRLYQDRVDAYIAFQTLASKARRVLQDFTDDTPEDDAERREARNAAHLAFIKVALIGGAEVVAAGRQMMITIDAVTYGREPYDSERYRTVLSGFRAAARHDLTGQDDLASIVADGDWPAPPPRPRPVRPASNTAGG</sequence>
<organism evidence="3 4">
    <name type="scientific">Phytohabitans houttuyneae</name>
    <dbReference type="NCBI Taxonomy" id="1076126"/>
    <lineage>
        <taxon>Bacteria</taxon>
        <taxon>Bacillati</taxon>
        <taxon>Actinomycetota</taxon>
        <taxon>Actinomycetes</taxon>
        <taxon>Micromonosporales</taxon>
        <taxon>Micromonosporaceae</taxon>
    </lineage>
</organism>
<accession>A0A6V8KIN7</accession>
<feature type="transmembrane region" description="Helical" evidence="2">
    <location>
        <begin position="6"/>
        <end position="25"/>
    </location>
</feature>
<evidence type="ECO:0000256" key="2">
    <source>
        <dbReference type="SAM" id="Phobius"/>
    </source>
</evidence>
<evidence type="ECO:0000313" key="3">
    <source>
        <dbReference type="EMBL" id="GFJ82288.1"/>
    </source>
</evidence>
<reference evidence="3 4" key="2">
    <citation type="submission" date="2020-03" db="EMBL/GenBank/DDBJ databases">
        <authorList>
            <person name="Ichikawa N."/>
            <person name="Kimura A."/>
            <person name="Kitahashi Y."/>
            <person name="Uohara A."/>
        </authorList>
    </citation>
    <scope>NUCLEOTIDE SEQUENCE [LARGE SCALE GENOMIC DNA]</scope>
    <source>
        <strain evidence="3 4">NBRC 108639</strain>
    </source>
</reference>
<name>A0A6V8KIN7_9ACTN</name>
<keyword evidence="2" id="KW-0472">Membrane</keyword>
<protein>
    <submittedName>
        <fullName evidence="3">Uncharacterized protein</fullName>
    </submittedName>
</protein>
<dbReference type="RefSeq" id="WP_173062593.1">
    <property type="nucleotide sequence ID" value="NZ_BAABGO010000016.1"/>
</dbReference>
<keyword evidence="4" id="KW-1185">Reference proteome</keyword>
<evidence type="ECO:0000256" key="1">
    <source>
        <dbReference type="SAM" id="MobiDB-lite"/>
    </source>
</evidence>
<dbReference type="EMBL" id="BLPF01000002">
    <property type="protein sequence ID" value="GFJ82288.1"/>
    <property type="molecule type" value="Genomic_DNA"/>
</dbReference>
<proteinExistence type="predicted"/>
<reference evidence="3 4" key="1">
    <citation type="submission" date="2020-03" db="EMBL/GenBank/DDBJ databases">
        <title>Whole genome shotgun sequence of Phytohabitans houttuyneae NBRC 108639.</title>
        <authorList>
            <person name="Komaki H."/>
            <person name="Tamura T."/>
        </authorList>
    </citation>
    <scope>NUCLEOTIDE SEQUENCE [LARGE SCALE GENOMIC DNA]</scope>
    <source>
        <strain evidence="3 4">NBRC 108639</strain>
    </source>
</reference>
<gene>
    <name evidence="3" type="ORF">Phou_064680</name>
</gene>
<keyword evidence="2" id="KW-1133">Transmembrane helix</keyword>
<feature type="region of interest" description="Disordered" evidence="1">
    <location>
        <begin position="156"/>
        <end position="179"/>
    </location>
</feature>
<dbReference type="AlphaFoldDB" id="A0A6V8KIN7"/>
<evidence type="ECO:0000313" key="4">
    <source>
        <dbReference type="Proteomes" id="UP000482800"/>
    </source>
</evidence>
<comment type="caution">
    <text evidence="3">The sequence shown here is derived from an EMBL/GenBank/DDBJ whole genome shotgun (WGS) entry which is preliminary data.</text>
</comment>
<keyword evidence="2" id="KW-0812">Transmembrane</keyword>
<dbReference type="Proteomes" id="UP000482800">
    <property type="component" value="Unassembled WGS sequence"/>
</dbReference>